<dbReference type="AlphaFoldDB" id="A0A7X1CNG3"/>
<dbReference type="RefSeq" id="WP_185409162.1">
    <property type="nucleotide sequence ID" value="NZ_JAARRE010000002.1"/>
</dbReference>
<evidence type="ECO:0000313" key="2">
    <source>
        <dbReference type="Proteomes" id="UP000535908"/>
    </source>
</evidence>
<reference evidence="1 2" key="1">
    <citation type="submission" date="2020-03" db="EMBL/GenBank/DDBJ databases">
        <title>Soil Listeria distribution.</title>
        <authorList>
            <person name="Liao J."/>
            <person name="Wiedmann M."/>
        </authorList>
    </citation>
    <scope>NUCLEOTIDE SEQUENCE [LARGE SCALE GENOMIC DNA]</scope>
    <source>
        <strain evidence="1 2">FSL L7-0741</strain>
    </source>
</reference>
<protein>
    <submittedName>
        <fullName evidence="1">Uncharacterized protein</fullName>
    </submittedName>
</protein>
<proteinExistence type="predicted"/>
<accession>A0A7X1CNG3</accession>
<name>A0A7X1CNG3_9LIST</name>
<sequence>MDREILCRVLKKAMKARTMVYIYNDATKKDSWYVGFVQLVTKDYLVLETVTRLARADGHLIIRLDLVFRADTGGLSGTRMERLYALHHEQHERFDVSTFGNLFENGLQMALAHKAPISVDLDQDDERETLNGYVRQIAKDHIVMEDFDDNANSYGEIHFERASIVDVQWGTRDLKNLDLLYRQESWD</sequence>
<evidence type="ECO:0000313" key="1">
    <source>
        <dbReference type="EMBL" id="MBC1934852.1"/>
    </source>
</evidence>
<dbReference type="Proteomes" id="UP000535908">
    <property type="component" value="Unassembled WGS sequence"/>
</dbReference>
<gene>
    <name evidence="1" type="ORF">HCA69_00645</name>
</gene>
<organism evidence="1 2">
    <name type="scientific">Listeria grandensis</name>
    <dbReference type="NCBI Taxonomy" id="1494963"/>
    <lineage>
        <taxon>Bacteria</taxon>
        <taxon>Bacillati</taxon>
        <taxon>Bacillota</taxon>
        <taxon>Bacilli</taxon>
        <taxon>Bacillales</taxon>
        <taxon>Listeriaceae</taxon>
        <taxon>Listeria</taxon>
    </lineage>
</organism>
<comment type="caution">
    <text evidence="1">The sequence shown here is derived from an EMBL/GenBank/DDBJ whole genome shotgun (WGS) entry which is preliminary data.</text>
</comment>
<dbReference type="EMBL" id="JAARWN010000001">
    <property type="protein sequence ID" value="MBC1934852.1"/>
    <property type="molecule type" value="Genomic_DNA"/>
</dbReference>